<feature type="binding site" evidence="7">
    <location>
        <position position="130"/>
    </location>
    <ligand>
        <name>Zn(2+)</name>
        <dbReference type="ChEBI" id="CHEBI:29105"/>
        <label>2</label>
    </ligand>
</feature>
<evidence type="ECO:0000256" key="2">
    <source>
        <dbReference type="ARBA" id="ARBA00004963"/>
    </source>
</evidence>
<protein>
    <recommendedName>
        <fullName evidence="7">Hydroxyacylglutathione hydrolase</fullName>
        <ecNumber evidence="7">3.1.2.6</ecNumber>
    </recommendedName>
    <alternativeName>
        <fullName evidence="7">Glyoxalase II</fullName>
        <shortName evidence="7">Glx II</shortName>
    </alternativeName>
</protein>
<reference evidence="10" key="1">
    <citation type="submission" date="2014-09" db="EMBL/GenBank/DDBJ databases">
        <authorList>
            <person name="Gomez-Valero L."/>
        </authorList>
    </citation>
    <scope>NUCLEOTIDE SEQUENCE [LARGE SCALE GENOMIC DNA]</scope>
    <source>
        <strain evidence="10">ATCC700992</strain>
    </source>
</reference>
<evidence type="ECO:0000313" key="10">
    <source>
        <dbReference type="Proteomes" id="UP000032430"/>
    </source>
</evidence>
<gene>
    <name evidence="7 9" type="primary">gloB</name>
    <name evidence="9" type="ORF">LFA_1240</name>
</gene>
<dbReference type="Pfam" id="PF00753">
    <property type="entry name" value="Lactamase_B"/>
    <property type="match status" value="1"/>
</dbReference>
<sequence length="254" mass="28632">MTVYPIPAFLDNYIWAIVDDKKGVFDCVDPGEAEPVFEFAKAHHLKLRSILLTHHHSDHIGGVGHLIKAYPNCIVYGPFDDRIPYITNHVRENDIIQVGESSYTVLFNPGHTSTHISYYEPKQKSLFCGDTLFSAGCGRVFDGTMDELHQSMLLFKKLPEDTKIFCAHEYTQQNLRFAQTIEPQNSDISNHLQQLKKVPSSCSLPSTLALELSINPFLRTDISDVINYALQHGASSSSSKDVFATLRTQKNNFK</sequence>
<keyword evidence="4 7" id="KW-0479">Metal-binding</keyword>
<evidence type="ECO:0000256" key="3">
    <source>
        <dbReference type="ARBA" id="ARBA00006759"/>
    </source>
</evidence>
<dbReference type="UniPathway" id="UPA00619">
    <property type="reaction ID" value="UER00676"/>
</dbReference>
<feature type="binding site" evidence="7">
    <location>
        <position position="168"/>
    </location>
    <ligand>
        <name>Zn(2+)</name>
        <dbReference type="ChEBI" id="CHEBI:29105"/>
        <label>2</label>
    </ligand>
</feature>
<dbReference type="PIRSF" id="PIRSF005457">
    <property type="entry name" value="Glx"/>
    <property type="match status" value="1"/>
</dbReference>
<evidence type="ECO:0000256" key="6">
    <source>
        <dbReference type="ARBA" id="ARBA00022833"/>
    </source>
</evidence>
<dbReference type="EC" id="3.1.2.6" evidence="7"/>
<feature type="binding site" evidence="7">
    <location>
        <position position="58"/>
    </location>
    <ligand>
        <name>Zn(2+)</name>
        <dbReference type="ChEBI" id="CHEBI:29105"/>
        <label>2</label>
    </ligand>
</feature>
<comment type="cofactor">
    <cofactor evidence="7">
        <name>Zn(2+)</name>
        <dbReference type="ChEBI" id="CHEBI:29105"/>
    </cofactor>
    <text evidence="7">Binds 2 Zn(2+) ions per subunit.</text>
</comment>
<comment type="pathway">
    <text evidence="2 7">Secondary metabolite metabolism; methylglyoxal degradation; (R)-lactate from methylglyoxal: step 2/2.</text>
</comment>
<dbReference type="GO" id="GO:0019243">
    <property type="term" value="P:methylglyoxal catabolic process to D-lactate via S-lactoyl-glutathione"/>
    <property type="evidence" value="ECO:0007669"/>
    <property type="project" value="UniProtKB-UniRule"/>
</dbReference>
<accession>A0A098G2I7</accession>
<dbReference type="InterPro" id="IPR017782">
    <property type="entry name" value="Hydroxyacylglutathione_Hdrlase"/>
</dbReference>
<comment type="catalytic activity">
    <reaction evidence="1 7">
        <text>an S-(2-hydroxyacyl)glutathione + H2O = a 2-hydroxy carboxylate + glutathione + H(+)</text>
        <dbReference type="Rhea" id="RHEA:21864"/>
        <dbReference type="ChEBI" id="CHEBI:15377"/>
        <dbReference type="ChEBI" id="CHEBI:15378"/>
        <dbReference type="ChEBI" id="CHEBI:57925"/>
        <dbReference type="ChEBI" id="CHEBI:58896"/>
        <dbReference type="ChEBI" id="CHEBI:71261"/>
        <dbReference type="EC" id="3.1.2.6"/>
    </reaction>
</comment>
<dbReference type="PANTHER" id="PTHR43705">
    <property type="entry name" value="HYDROXYACYLGLUTATHIONE HYDROLASE"/>
    <property type="match status" value="1"/>
</dbReference>
<dbReference type="KEGG" id="lfa:LFA_1240"/>
<comment type="function">
    <text evidence="7">Thiolesterase that catalyzes the hydrolysis of S-D-lactoyl-glutathione to form glutathione and D-lactic acid.</text>
</comment>
<dbReference type="InterPro" id="IPR035680">
    <property type="entry name" value="Clx_II_MBL"/>
</dbReference>
<dbReference type="PANTHER" id="PTHR43705:SF1">
    <property type="entry name" value="HYDROXYACYLGLUTATHIONE HYDROLASE GLOB"/>
    <property type="match status" value="1"/>
</dbReference>
<dbReference type="STRING" id="1212491.LFA_1240"/>
<dbReference type="NCBIfam" id="TIGR03413">
    <property type="entry name" value="GSH_gloB"/>
    <property type="match status" value="1"/>
</dbReference>
<keyword evidence="5 7" id="KW-0378">Hydrolase</keyword>
<dbReference type="InterPro" id="IPR036866">
    <property type="entry name" value="RibonucZ/Hydroxyglut_hydro"/>
</dbReference>
<dbReference type="HOGENOM" id="CLU_030571_4_1_6"/>
<dbReference type="CDD" id="cd07723">
    <property type="entry name" value="hydroxyacylglutathione_hydrolase_MBL-fold"/>
    <property type="match status" value="1"/>
</dbReference>
<name>A0A098G2I7_9GAMM</name>
<dbReference type="OrthoDB" id="9802248at2"/>
<keyword evidence="6 7" id="KW-0862">Zinc</keyword>
<dbReference type="AlphaFoldDB" id="A0A098G2I7"/>
<feature type="binding site" evidence="7">
    <location>
        <position position="56"/>
    </location>
    <ligand>
        <name>Zn(2+)</name>
        <dbReference type="ChEBI" id="CHEBI:29105"/>
        <label>1</label>
    </ligand>
</feature>
<dbReference type="HAMAP" id="MF_01374">
    <property type="entry name" value="Glyoxalase_2"/>
    <property type="match status" value="1"/>
</dbReference>
<dbReference type="SMART" id="SM00849">
    <property type="entry name" value="Lactamase_B"/>
    <property type="match status" value="1"/>
</dbReference>
<feature type="binding site" evidence="7">
    <location>
        <position position="54"/>
    </location>
    <ligand>
        <name>Zn(2+)</name>
        <dbReference type="ChEBI" id="CHEBI:29105"/>
        <label>1</label>
    </ligand>
</feature>
<evidence type="ECO:0000256" key="4">
    <source>
        <dbReference type="ARBA" id="ARBA00022723"/>
    </source>
</evidence>
<proteinExistence type="inferred from homology"/>
<dbReference type="SUPFAM" id="SSF56281">
    <property type="entry name" value="Metallo-hydrolase/oxidoreductase"/>
    <property type="match status" value="1"/>
</dbReference>
<feature type="binding site" evidence="7">
    <location>
        <position position="130"/>
    </location>
    <ligand>
        <name>Zn(2+)</name>
        <dbReference type="ChEBI" id="CHEBI:29105"/>
        <label>1</label>
    </ligand>
</feature>
<feature type="binding site" evidence="7">
    <location>
        <position position="111"/>
    </location>
    <ligand>
        <name>Zn(2+)</name>
        <dbReference type="ChEBI" id="CHEBI:29105"/>
        <label>1</label>
    </ligand>
</feature>
<evidence type="ECO:0000256" key="7">
    <source>
        <dbReference type="HAMAP-Rule" id="MF_01374"/>
    </source>
</evidence>
<comment type="similarity">
    <text evidence="3 7">Belongs to the metallo-beta-lactamase superfamily. Glyoxalase II family.</text>
</comment>
<dbReference type="RefSeq" id="WP_045095293.1">
    <property type="nucleotide sequence ID" value="NZ_LN614827.1"/>
</dbReference>
<evidence type="ECO:0000259" key="8">
    <source>
        <dbReference type="SMART" id="SM00849"/>
    </source>
</evidence>
<evidence type="ECO:0000256" key="1">
    <source>
        <dbReference type="ARBA" id="ARBA00001623"/>
    </source>
</evidence>
<dbReference type="Gene3D" id="3.60.15.10">
    <property type="entry name" value="Ribonuclease Z/Hydroxyacylglutathione hydrolase-like"/>
    <property type="match status" value="1"/>
</dbReference>
<dbReference type="GO" id="GO:0046872">
    <property type="term" value="F:metal ion binding"/>
    <property type="evidence" value="ECO:0007669"/>
    <property type="project" value="UniProtKB-KW"/>
</dbReference>
<dbReference type="Proteomes" id="UP000032430">
    <property type="component" value="Chromosome I"/>
</dbReference>
<evidence type="ECO:0000256" key="5">
    <source>
        <dbReference type="ARBA" id="ARBA00022801"/>
    </source>
</evidence>
<dbReference type="InterPro" id="IPR001279">
    <property type="entry name" value="Metallo-B-lactamas"/>
</dbReference>
<evidence type="ECO:0000313" key="9">
    <source>
        <dbReference type="EMBL" id="CEG56668.1"/>
    </source>
</evidence>
<feature type="domain" description="Metallo-beta-lactamase" evidence="8">
    <location>
        <begin position="11"/>
        <end position="168"/>
    </location>
</feature>
<feature type="binding site" evidence="7">
    <location>
        <position position="59"/>
    </location>
    <ligand>
        <name>Zn(2+)</name>
        <dbReference type="ChEBI" id="CHEBI:29105"/>
        <label>2</label>
    </ligand>
</feature>
<dbReference type="InterPro" id="IPR032282">
    <property type="entry name" value="HAGH_C"/>
</dbReference>
<comment type="subunit">
    <text evidence="7">Monomer.</text>
</comment>
<keyword evidence="10" id="KW-1185">Reference proteome</keyword>
<dbReference type="EMBL" id="LN614827">
    <property type="protein sequence ID" value="CEG56668.1"/>
    <property type="molecule type" value="Genomic_DNA"/>
</dbReference>
<dbReference type="InterPro" id="IPR050110">
    <property type="entry name" value="Glyoxalase_II_hydrolase"/>
</dbReference>
<dbReference type="Pfam" id="PF16123">
    <property type="entry name" value="HAGH_C"/>
    <property type="match status" value="1"/>
</dbReference>
<dbReference type="GO" id="GO:0004416">
    <property type="term" value="F:hydroxyacylglutathione hydrolase activity"/>
    <property type="evidence" value="ECO:0007669"/>
    <property type="project" value="UniProtKB-UniRule"/>
</dbReference>
<organism evidence="9 10">
    <name type="scientific">Legionella fallonii LLAP-10</name>
    <dbReference type="NCBI Taxonomy" id="1212491"/>
    <lineage>
        <taxon>Bacteria</taxon>
        <taxon>Pseudomonadati</taxon>
        <taxon>Pseudomonadota</taxon>
        <taxon>Gammaproteobacteria</taxon>
        <taxon>Legionellales</taxon>
        <taxon>Legionellaceae</taxon>
        <taxon>Legionella</taxon>
    </lineage>
</organism>